<evidence type="ECO:0000313" key="2">
    <source>
        <dbReference type="Proteomes" id="UP001283361"/>
    </source>
</evidence>
<evidence type="ECO:0000313" key="1">
    <source>
        <dbReference type="EMBL" id="KAK3780809.1"/>
    </source>
</evidence>
<keyword evidence="2" id="KW-1185">Reference proteome</keyword>
<sequence length="106" mass="11703">MSNPAETLILYTDQFYLSPLIMRSAFCCMHVPGRSRRKAGDIIQIVLRGQISLWYGSVGERRDVGQRPVLCGMGQWEKGVIGGIGPFSVAWVNGRKVSWEAAACSL</sequence>
<reference evidence="1" key="1">
    <citation type="journal article" date="2023" name="G3 (Bethesda)">
        <title>A reference genome for the long-term kleptoplast-retaining sea slug Elysia crispata morphotype clarki.</title>
        <authorList>
            <person name="Eastman K.E."/>
            <person name="Pendleton A.L."/>
            <person name="Shaikh M.A."/>
            <person name="Suttiyut T."/>
            <person name="Ogas R."/>
            <person name="Tomko P."/>
            <person name="Gavelis G."/>
            <person name="Widhalm J.R."/>
            <person name="Wisecaver J.H."/>
        </authorList>
    </citation>
    <scope>NUCLEOTIDE SEQUENCE</scope>
    <source>
        <strain evidence="1">ECLA1</strain>
    </source>
</reference>
<name>A0AAE1DS30_9GAST</name>
<proteinExistence type="predicted"/>
<dbReference type="EMBL" id="JAWDGP010002684">
    <property type="protein sequence ID" value="KAK3780809.1"/>
    <property type="molecule type" value="Genomic_DNA"/>
</dbReference>
<organism evidence="1 2">
    <name type="scientific">Elysia crispata</name>
    <name type="common">lettuce slug</name>
    <dbReference type="NCBI Taxonomy" id="231223"/>
    <lineage>
        <taxon>Eukaryota</taxon>
        <taxon>Metazoa</taxon>
        <taxon>Spiralia</taxon>
        <taxon>Lophotrochozoa</taxon>
        <taxon>Mollusca</taxon>
        <taxon>Gastropoda</taxon>
        <taxon>Heterobranchia</taxon>
        <taxon>Euthyneura</taxon>
        <taxon>Panpulmonata</taxon>
        <taxon>Sacoglossa</taxon>
        <taxon>Placobranchoidea</taxon>
        <taxon>Plakobranchidae</taxon>
        <taxon>Elysia</taxon>
    </lineage>
</organism>
<dbReference type="Proteomes" id="UP001283361">
    <property type="component" value="Unassembled WGS sequence"/>
</dbReference>
<dbReference type="AlphaFoldDB" id="A0AAE1DS30"/>
<accession>A0AAE1DS30</accession>
<gene>
    <name evidence="1" type="ORF">RRG08_059453</name>
</gene>
<comment type="caution">
    <text evidence="1">The sequence shown here is derived from an EMBL/GenBank/DDBJ whole genome shotgun (WGS) entry which is preliminary data.</text>
</comment>
<protein>
    <submittedName>
        <fullName evidence="1">Uncharacterized protein</fullName>
    </submittedName>
</protein>